<dbReference type="InterPro" id="IPR014782">
    <property type="entry name" value="Peptidase_M1_dom"/>
</dbReference>
<dbReference type="PANTHER" id="PTHR11533">
    <property type="entry name" value="PROTEASE M1 ZINC METALLOPROTEASE"/>
    <property type="match status" value="1"/>
</dbReference>
<dbReference type="GO" id="GO:0070006">
    <property type="term" value="F:metalloaminopeptidase activity"/>
    <property type="evidence" value="ECO:0007669"/>
    <property type="project" value="TreeGrafter"/>
</dbReference>
<dbReference type="EMBL" id="JACHMY010000001">
    <property type="protein sequence ID" value="MBB5841348.1"/>
    <property type="molecule type" value="Genomic_DNA"/>
</dbReference>
<evidence type="ECO:0000256" key="10">
    <source>
        <dbReference type="ARBA" id="ARBA00022833"/>
    </source>
</evidence>
<evidence type="ECO:0000256" key="11">
    <source>
        <dbReference type="ARBA" id="ARBA00023049"/>
    </source>
</evidence>
<keyword evidence="7" id="KW-0645">Protease</keyword>
<dbReference type="PRINTS" id="PR00756">
    <property type="entry name" value="ALADIPTASE"/>
</dbReference>
<dbReference type="GO" id="GO:0042277">
    <property type="term" value="F:peptide binding"/>
    <property type="evidence" value="ECO:0007669"/>
    <property type="project" value="TreeGrafter"/>
</dbReference>
<keyword evidence="9" id="KW-0378">Hydrolase</keyword>
<feature type="domain" description="Peptidase M1 membrane alanine aminopeptidase" evidence="15">
    <location>
        <begin position="279"/>
        <end position="474"/>
    </location>
</feature>
<dbReference type="InterPro" id="IPR042097">
    <property type="entry name" value="Aminopeptidase_N-like_N_sf"/>
</dbReference>
<dbReference type="InterPro" id="IPR027268">
    <property type="entry name" value="Peptidase_M4/M1_CTD_sf"/>
</dbReference>
<evidence type="ECO:0000259" key="16">
    <source>
        <dbReference type="Pfam" id="PF17900"/>
    </source>
</evidence>
<keyword evidence="10" id="KW-0862">Zinc</keyword>
<dbReference type="GO" id="GO:0008270">
    <property type="term" value="F:zinc ion binding"/>
    <property type="evidence" value="ECO:0007669"/>
    <property type="project" value="InterPro"/>
</dbReference>
<keyword evidence="14" id="KW-0732">Signal</keyword>
<gene>
    <name evidence="17" type="ORF">HDA39_008082</name>
</gene>
<dbReference type="Gene3D" id="1.10.390.10">
    <property type="entry name" value="Neutral Protease Domain 2"/>
    <property type="match status" value="1"/>
</dbReference>
<evidence type="ECO:0000256" key="9">
    <source>
        <dbReference type="ARBA" id="ARBA00022801"/>
    </source>
</evidence>
<proteinExistence type="inferred from homology"/>
<dbReference type="Pfam" id="PF17900">
    <property type="entry name" value="Peptidase_M1_N"/>
    <property type="match status" value="1"/>
</dbReference>
<sequence>MSTPHRITALLAATIGLTLTTGVAVATPFTPGAQSAGDRLFPTLGNGGYDAQDYDLSLRYQLDRTTMAASVTVRALATQALSSFSLDSVAQQITAVRVDGRAVPYRLDPAAEKLIVTARIPREAIFAVAIEYVVDCSKNPAPPGTTLPPGVDWPIEAWVKTPDGFATFGQPNRAHQVFPSNDYPSDKARYTVRLTAPSDRTAVSAGRLLASYKHGGETTWIYRTDHPIKPDVLPIAVGRFREIEQTGPHGLPVRSYVTLEKAPDGKYYADAMERTTRETPAQLSWLEQQLGRPFPYERYGVLGLISAYNGVALETATLSTFGGGLSLPPKDEAPTLVHELAHQYFGDSVAIRNWDDLWISEGHARYYERKYAAARGLIDLNAELHASYAADQRNRNEQGPAGRLKNAGSVLFDTDVPGQLMLTGLNTLVGEATFRRIEQTFYDRRRDGVASTADYITVANQVSGRDLTAYIENWIYSPTTPPMPGHPDWKAS</sequence>
<dbReference type="GO" id="GO:0016285">
    <property type="term" value="F:alanyl aminopeptidase activity"/>
    <property type="evidence" value="ECO:0007669"/>
    <property type="project" value="UniProtKB-EC"/>
</dbReference>
<evidence type="ECO:0000256" key="13">
    <source>
        <dbReference type="ARBA" id="ARBA00031533"/>
    </source>
</evidence>
<feature type="chain" id="PRO_5031162672" description="Aminopeptidase N" evidence="14">
    <location>
        <begin position="27"/>
        <end position="492"/>
    </location>
</feature>
<dbReference type="Proteomes" id="UP000549971">
    <property type="component" value="Unassembled WGS sequence"/>
</dbReference>
<keyword evidence="18" id="KW-1185">Reference proteome</keyword>
<name>A0A7W9JH13_9ACTN</name>
<evidence type="ECO:0000256" key="14">
    <source>
        <dbReference type="SAM" id="SignalP"/>
    </source>
</evidence>
<comment type="cofactor">
    <cofactor evidence="2">
        <name>Zn(2+)</name>
        <dbReference type="ChEBI" id="CHEBI:29105"/>
    </cofactor>
</comment>
<dbReference type="GO" id="GO:0043171">
    <property type="term" value="P:peptide catabolic process"/>
    <property type="evidence" value="ECO:0007669"/>
    <property type="project" value="TreeGrafter"/>
</dbReference>
<dbReference type="GO" id="GO:0006508">
    <property type="term" value="P:proteolysis"/>
    <property type="evidence" value="ECO:0007669"/>
    <property type="project" value="UniProtKB-KW"/>
</dbReference>
<dbReference type="GO" id="GO:0005737">
    <property type="term" value="C:cytoplasm"/>
    <property type="evidence" value="ECO:0007669"/>
    <property type="project" value="TreeGrafter"/>
</dbReference>
<evidence type="ECO:0000256" key="7">
    <source>
        <dbReference type="ARBA" id="ARBA00022670"/>
    </source>
</evidence>
<dbReference type="Gene3D" id="2.60.40.1730">
    <property type="entry name" value="tricorn interacting facor f3 domain"/>
    <property type="match status" value="1"/>
</dbReference>
<evidence type="ECO:0000313" key="17">
    <source>
        <dbReference type="EMBL" id="MBB5841348.1"/>
    </source>
</evidence>
<evidence type="ECO:0000259" key="15">
    <source>
        <dbReference type="Pfam" id="PF01433"/>
    </source>
</evidence>
<keyword evidence="6 17" id="KW-0031">Aminopeptidase</keyword>
<evidence type="ECO:0000256" key="5">
    <source>
        <dbReference type="ARBA" id="ARBA00015611"/>
    </source>
</evidence>
<evidence type="ECO:0000256" key="8">
    <source>
        <dbReference type="ARBA" id="ARBA00022723"/>
    </source>
</evidence>
<dbReference type="PANTHER" id="PTHR11533:SF174">
    <property type="entry name" value="PUROMYCIN-SENSITIVE AMINOPEPTIDASE-RELATED"/>
    <property type="match status" value="1"/>
</dbReference>
<comment type="catalytic activity">
    <reaction evidence="1">
        <text>Release of an N-terminal amino acid, Xaa-|-Yaa- from a peptide, amide or arylamide. Xaa is preferably Ala, but may be most amino acids including Pro (slow action). When a terminal hydrophobic residue is followed by a prolyl residue, the two may be released as an intact Xaa-Pro dipeptide.</text>
        <dbReference type="EC" id="3.4.11.2"/>
    </reaction>
</comment>
<dbReference type="GO" id="GO:0005615">
    <property type="term" value="C:extracellular space"/>
    <property type="evidence" value="ECO:0007669"/>
    <property type="project" value="TreeGrafter"/>
</dbReference>
<keyword evidence="8" id="KW-0479">Metal-binding</keyword>
<evidence type="ECO:0000256" key="12">
    <source>
        <dbReference type="ARBA" id="ARBA00029811"/>
    </source>
</evidence>
<dbReference type="SUPFAM" id="SSF63737">
    <property type="entry name" value="Leukotriene A4 hydrolase N-terminal domain"/>
    <property type="match status" value="1"/>
</dbReference>
<evidence type="ECO:0000256" key="2">
    <source>
        <dbReference type="ARBA" id="ARBA00001947"/>
    </source>
</evidence>
<evidence type="ECO:0000313" key="18">
    <source>
        <dbReference type="Proteomes" id="UP000549971"/>
    </source>
</evidence>
<comment type="similarity">
    <text evidence="3">Belongs to the peptidase M1 family.</text>
</comment>
<protein>
    <recommendedName>
        <fullName evidence="5">Aminopeptidase N</fullName>
        <ecNumber evidence="4">3.4.11.2</ecNumber>
    </recommendedName>
    <alternativeName>
        <fullName evidence="12">Alanine aminopeptidase</fullName>
    </alternativeName>
    <alternativeName>
        <fullName evidence="13">Lysyl aminopeptidase</fullName>
    </alternativeName>
</protein>
<keyword evidence="11" id="KW-0482">Metalloprotease</keyword>
<dbReference type="Pfam" id="PF01433">
    <property type="entry name" value="Peptidase_M1"/>
    <property type="match status" value="1"/>
</dbReference>
<dbReference type="RefSeq" id="WP_184804543.1">
    <property type="nucleotide sequence ID" value="NZ_JACHMY010000001.1"/>
</dbReference>
<dbReference type="InterPro" id="IPR001930">
    <property type="entry name" value="Peptidase_M1"/>
</dbReference>
<evidence type="ECO:0000256" key="6">
    <source>
        <dbReference type="ARBA" id="ARBA00022438"/>
    </source>
</evidence>
<dbReference type="EC" id="3.4.11.2" evidence="4"/>
<accession>A0A7W9JH13</accession>
<dbReference type="AlphaFoldDB" id="A0A7W9JH13"/>
<organism evidence="17 18">
    <name type="scientific">Kribbella italica</name>
    <dbReference type="NCBI Taxonomy" id="1540520"/>
    <lineage>
        <taxon>Bacteria</taxon>
        <taxon>Bacillati</taxon>
        <taxon>Actinomycetota</taxon>
        <taxon>Actinomycetes</taxon>
        <taxon>Propionibacteriales</taxon>
        <taxon>Kribbellaceae</taxon>
        <taxon>Kribbella</taxon>
    </lineage>
</organism>
<evidence type="ECO:0000256" key="1">
    <source>
        <dbReference type="ARBA" id="ARBA00000098"/>
    </source>
</evidence>
<feature type="signal peptide" evidence="14">
    <location>
        <begin position="1"/>
        <end position="26"/>
    </location>
</feature>
<dbReference type="InterPro" id="IPR050344">
    <property type="entry name" value="Peptidase_M1_aminopeptidases"/>
</dbReference>
<dbReference type="GO" id="GO:0016020">
    <property type="term" value="C:membrane"/>
    <property type="evidence" value="ECO:0007669"/>
    <property type="project" value="TreeGrafter"/>
</dbReference>
<reference evidence="17 18" key="1">
    <citation type="submission" date="2020-08" db="EMBL/GenBank/DDBJ databases">
        <title>Sequencing the genomes of 1000 actinobacteria strains.</title>
        <authorList>
            <person name="Klenk H.-P."/>
        </authorList>
    </citation>
    <scope>NUCLEOTIDE SEQUENCE [LARGE SCALE GENOMIC DNA]</scope>
    <source>
        <strain evidence="17 18">DSM 28967</strain>
    </source>
</reference>
<evidence type="ECO:0000256" key="3">
    <source>
        <dbReference type="ARBA" id="ARBA00010136"/>
    </source>
</evidence>
<dbReference type="InterPro" id="IPR045357">
    <property type="entry name" value="Aminopeptidase_N-like_N"/>
</dbReference>
<dbReference type="CDD" id="cd09603">
    <property type="entry name" value="M1_APN_like"/>
    <property type="match status" value="1"/>
</dbReference>
<dbReference type="SUPFAM" id="SSF55486">
    <property type="entry name" value="Metalloproteases ('zincins'), catalytic domain"/>
    <property type="match status" value="1"/>
</dbReference>
<evidence type="ECO:0000256" key="4">
    <source>
        <dbReference type="ARBA" id="ARBA00012564"/>
    </source>
</evidence>
<feature type="domain" description="Aminopeptidase N-like N-terminal" evidence="16">
    <location>
        <begin position="166"/>
        <end position="217"/>
    </location>
</feature>
<comment type="caution">
    <text evidence="17">The sequence shown here is derived from an EMBL/GenBank/DDBJ whole genome shotgun (WGS) entry which is preliminary data.</text>
</comment>